<name>A0ACA9Y4T7_9ASCO</name>
<keyword evidence="1" id="KW-0813">Transport</keyword>
<gene>
    <name evidence="1" type="ORF">CLIB1444_03S02542</name>
</gene>
<dbReference type="Proteomes" id="UP001152531">
    <property type="component" value="Unassembled WGS sequence"/>
</dbReference>
<protein>
    <submittedName>
        <fullName evidence="1">Sugar transporter Stl1p</fullName>
    </submittedName>
</protein>
<dbReference type="EMBL" id="CALSDN010000003">
    <property type="protein sequence ID" value="CAH6720016.1"/>
    <property type="molecule type" value="Genomic_DNA"/>
</dbReference>
<accession>A0ACA9Y4T7</accession>
<sequence length="505" mass="56206">MKYIQFWNPGKPARNAVTFTCELAFVLFGLEQGILGIVILGQDFLNQFGHPTGSYLGIIVSLYTLGCFFGCILNYFVGPKLGRRKTIGLAMILIIIGITLQASAFTVPHFMVGRFITGLGTGMETSSVPMYQAELSKASSRGNKVSSEALFVGIGLVIAYFMDFGLSYTNGPLAWRLPISLQIPFAIVVLVSLFFIPESPRYLFINGQKEKAKEVLCYIFDREPDHPDIIESYGEIEEAVALEEIEGKYSWKRLVKKDHARTRTRVLLAYGSMFAQQLGGINLINYYITTVLVESVGLEHTLAMILGGVSTVCFTIGSLVPAFLTDRLGRRMPLVYGFFGCGFCFLMISVLLSIQGSDALQARCGAAAVGFFFLYQLIFGASGNCIPWTICAEIIPLHARAYGVPIAISSNWLWNFFVVEITPVIITDLQWKAYLIFTCTNFAFVPMFYFFYPETKGLTLEAIDKLFSENRTAFMGLVDHKKIFVDQKSESISVEKPQVDYVETA</sequence>
<comment type="caution">
    <text evidence="1">The sequence shown here is derived from an EMBL/GenBank/DDBJ whole genome shotgun (WGS) entry which is preliminary data.</text>
</comment>
<keyword evidence="2" id="KW-1185">Reference proteome</keyword>
<evidence type="ECO:0000313" key="1">
    <source>
        <dbReference type="EMBL" id="CAH6720016.1"/>
    </source>
</evidence>
<keyword evidence="1" id="KW-0762">Sugar transport</keyword>
<organism evidence="1 2">
    <name type="scientific">[Candida] jaroonii</name>
    <dbReference type="NCBI Taxonomy" id="467808"/>
    <lineage>
        <taxon>Eukaryota</taxon>
        <taxon>Fungi</taxon>
        <taxon>Dikarya</taxon>
        <taxon>Ascomycota</taxon>
        <taxon>Saccharomycotina</taxon>
        <taxon>Pichiomycetes</taxon>
        <taxon>Debaryomycetaceae</taxon>
        <taxon>Yamadazyma</taxon>
    </lineage>
</organism>
<evidence type="ECO:0000313" key="2">
    <source>
        <dbReference type="Proteomes" id="UP001152531"/>
    </source>
</evidence>
<proteinExistence type="predicted"/>
<reference evidence="1" key="1">
    <citation type="submission" date="2022-06" db="EMBL/GenBank/DDBJ databases">
        <authorList>
            <person name="Legras J.-L."/>
            <person name="Devillers H."/>
            <person name="Grondin C."/>
        </authorList>
    </citation>
    <scope>NUCLEOTIDE SEQUENCE</scope>
    <source>
        <strain evidence="1">CLIB 1444</strain>
    </source>
</reference>